<evidence type="ECO:0000259" key="15">
    <source>
        <dbReference type="Pfam" id="PF02732"/>
    </source>
</evidence>
<comment type="function">
    <text evidence="13">Interacts with EME1 to form a DNA structure-specific endonuclease with substrate preference for branched DNA structures with a 5'-end at the branch nick. Typical substrates include 3'-flap structures, D-loops, replication forks and nicked Holliday junctions. May be required in mitosis for the processing of stalled or collapsed replication fork intermediates. May be required in meiosis for the repair of meiosis-specific double strand breaks subsequent to single-end invasion (SEI).</text>
</comment>
<keyword evidence="8 13" id="KW-0378">Hydrolase</keyword>
<dbReference type="eggNOG" id="KOG2379">
    <property type="taxonomic scope" value="Eukaryota"/>
</dbReference>
<dbReference type="GO" id="GO:0006308">
    <property type="term" value="P:DNA catabolic process"/>
    <property type="evidence" value="ECO:0007669"/>
    <property type="project" value="UniProtKB-UniRule"/>
</dbReference>
<dbReference type="InParanoid" id="B3SAF8"/>
<dbReference type="Pfam" id="PF14716">
    <property type="entry name" value="HHH_8"/>
    <property type="match status" value="1"/>
</dbReference>
<dbReference type="AlphaFoldDB" id="B3SAF8"/>
<evidence type="ECO:0000313" key="18">
    <source>
        <dbReference type="Proteomes" id="UP000009022"/>
    </source>
</evidence>
<dbReference type="Pfam" id="PF02732">
    <property type="entry name" value="ERCC4"/>
    <property type="match status" value="1"/>
</dbReference>
<dbReference type="GO" id="GO:0031297">
    <property type="term" value="P:replication fork processing"/>
    <property type="evidence" value="ECO:0007669"/>
    <property type="project" value="UniProtKB-ARBA"/>
</dbReference>
<feature type="compositionally biased region" description="Polar residues" evidence="14">
    <location>
        <begin position="100"/>
        <end position="119"/>
    </location>
</feature>
<keyword evidence="10 13" id="KW-0233">DNA recombination</keyword>
<dbReference type="GO" id="GO:0005634">
    <property type="term" value="C:nucleus"/>
    <property type="evidence" value="ECO:0000318"/>
    <property type="project" value="GO_Central"/>
</dbReference>
<evidence type="ECO:0000256" key="13">
    <source>
        <dbReference type="RuleBase" id="RU369042"/>
    </source>
</evidence>
<organism evidence="17 18">
    <name type="scientific">Trichoplax adhaerens</name>
    <name type="common">Trichoplax reptans</name>
    <dbReference type="NCBI Taxonomy" id="10228"/>
    <lineage>
        <taxon>Eukaryota</taxon>
        <taxon>Metazoa</taxon>
        <taxon>Placozoa</taxon>
        <taxon>Uniplacotomia</taxon>
        <taxon>Trichoplacea</taxon>
        <taxon>Trichoplacidae</taxon>
        <taxon>Trichoplax</taxon>
    </lineage>
</organism>
<dbReference type="GO" id="GO:0000712">
    <property type="term" value="P:resolution of meiotic recombination intermediates"/>
    <property type="evidence" value="ECO:0000318"/>
    <property type="project" value="GO_Central"/>
</dbReference>
<comment type="cofactor">
    <cofactor evidence="1 13">
        <name>Mg(2+)</name>
        <dbReference type="ChEBI" id="CHEBI:18420"/>
    </cofactor>
</comment>
<dbReference type="GO" id="GO:0031573">
    <property type="term" value="P:mitotic intra-S DNA damage checkpoint signaling"/>
    <property type="evidence" value="ECO:0000318"/>
    <property type="project" value="GO_Central"/>
</dbReference>
<dbReference type="InterPro" id="IPR027421">
    <property type="entry name" value="DNA_pol_lamdba_lyase_dom_sf"/>
</dbReference>
<dbReference type="CDD" id="cd20074">
    <property type="entry name" value="XPF_nuclease_Mus81"/>
    <property type="match status" value="1"/>
</dbReference>
<dbReference type="HOGENOM" id="CLU_014329_1_2_1"/>
<feature type="domain" description="ERCC4" evidence="15">
    <location>
        <begin position="308"/>
        <end position="359"/>
    </location>
</feature>
<dbReference type="Gene3D" id="3.40.50.10130">
    <property type="match status" value="1"/>
</dbReference>
<evidence type="ECO:0000256" key="11">
    <source>
        <dbReference type="ARBA" id="ARBA00023204"/>
    </source>
</evidence>
<feature type="domain" description="Crossover junction endonuclease MUS81-like HHH" evidence="16">
    <location>
        <begin position="7"/>
        <end position="74"/>
    </location>
</feature>
<dbReference type="GO" id="GO:0003677">
    <property type="term" value="F:DNA binding"/>
    <property type="evidence" value="ECO:0007669"/>
    <property type="project" value="UniProtKB-UniRule"/>
</dbReference>
<evidence type="ECO:0000256" key="10">
    <source>
        <dbReference type="ARBA" id="ARBA00023172"/>
    </source>
</evidence>
<name>B3SAF8_TRIAD</name>
<dbReference type="SUPFAM" id="SSF52980">
    <property type="entry name" value="Restriction endonuclease-like"/>
    <property type="match status" value="1"/>
</dbReference>
<evidence type="ECO:0000256" key="6">
    <source>
        <dbReference type="ARBA" id="ARBA00022759"/>
    </source>
</evidence>
<gene>
    <name evidence="17" type="ORF">TRIADDRAFT_61244</name>
</gene>
<dbReference type="GO" id="GO:0000727">
    <property type="term" value="P:double-strand break repair via break-induced replication"/>
    <property type="evidence" value="ECO:0000318"/>
    <property type="project" value="GO_Central"/>
</dbReference>
<keyword evidence="7 13" id="KW-0227">DNA damage</keyword>
<reference evidence="17 18" key="1">
    <citation type="journal article" date="2008" name="Nature">
        <title>The Trichoplax genome and the nature of placozoans.</title>
        <authorList>
            <person name="Srivastava M."/>
            <person name="Begovic E."/>
            <person name="Chapman J."/>
            <person name="Putnam N.H."/>
            <person name="Hellsten U."/>
            <person name="Kawashima T."/>
            <person name="Kuo A."/>
            <person name="Mitros T."/>
            <person name="Salamov A."/>
            <person name="Carpenter M.L."/>
            <person name="Signorovitch A.Y."/>
            <person name="Moreno M.A."/>
            <person name="Kamm K."/>
            <person name="Grimwood J."/>
            <person name="Schmutz J."/>
            <person name="Shapiro H."/>
            <person name="Grigoriev I.V."/>
            <person name="Buss L.W."/>
            <person name="Schierwater B."/>
            <person name="Dellaporta S.L."/>
            <person name="Rokhsar D.S."/>
        </authorList>
    </citation>
    <scope>NUCLEOTIDE SEQUENCE [LARGE SCALE GENOMIC DNA]</scope>
    <source>
        <strain evidence="17 18">Grell-BS-1999</strain>
    </source>
</reference>
<evidence type="ECO:0000259" key="16">
    <source>
        <dbReference type="Pfam" id="PF14716"/>
    </source>
</evidence>
<evidence type="ECO:0000256" key="7">
    <source>
        <dbReference type="ARBA" id="ARBA00022763"/>
    </source>
</evidence>
<keyword evidence="5 13" id="KW-0479">Metal-binding</keyword>
<proteinExistence type="inferred from homology"/>
<dbReference type="EC" id="3.1.22.-" evidence="13"/>
<comment type="subunit">
    <text evidence="13">Interacts with EME1.</text>
</comment>
<dbReference type="PhylomeDB" id="B3SAF8"/>
<dbReference type="InterPro" id="IPR006166">
    <property type="entry name" value="ERCC4_domain"/>
</dbReference>
<dbReference type="GeneID" id="6758415"/>
<dbReference type="GO" id="GO:0008821">
    <property type="term" value="F:crossover junction DNA endonuclease activity"/>
    <property type="evidence" value="ECO:0007669"/>
    <property type="project" value="UniProtKB-UniRule"/>
</dbReference>
<dbReference type="Gene3D" id="1.10.150.670">
    <property type="entry name" value="Crossover junction endonuclease EME1, DNA-binding domain"/>
    <property type="match status" value="1"/>
</dbReference>
<dbReference type="OrthoDB" id="5963188at2759"/>
<dbReference type="Gene3D" id="1.10.150.110">
    <property type="entry name" value="DNA polymerase beta, N-terminal domain-like"/>
    <property type="match status" value="1"/>
</dbReference>
<dbReference type="InterPro" id="IPR033309">
    <property type="entry name" value="Mus81"/>
</dbReference>
<evidence type="ECO:0000256" key="4">
    <source>
        <dbReference type="ARBA" id="ARBA00022722"/>
    </source>
</evidence>
<comment type="subcellular location">
    <subcellularLocation>
        <location evidence="2 13">Nucleus</location>
    </subcellularLocation>
</comment>
<accession>B3SAF8</accession>
<keyword evidence="6 13" id="KW-0255">Endonuclease</keyword>
<evidence type="ECO:0000256" key="5">
    <source>
        <dbReference type="ARBA" id="ARBA00022723"/>
    </source>
</evidence>
<dbReference type="PANTHER" id="PTHR13451">
    <property type="entry name" value="CLASS II CROSSOVER JUNCTION ENDONUCLEASE MUS81"/>
    <property type="match status" value="1"/>
</dbReference>
<dbReference type="Proteomes" id="UP000009022">
    <property type="component" value="Unassembled WGS sequence"/>
</dbReference>
<evidence type="ECO:0000256" key="2">
    <source>
        <dbReference type="ARBA" id="ARBA00004123"/>
    </source>
</evidence>
<dbReference type="PANTHER" id="PTHR13451:SF0">
    <property type="entry name" value="CROSSOVER JUNCTION ENDONUCLEASE MUS81"/>
    <property type="match status" value="1"/>
</dbReference>
<comment type="similarity">
    <text evidence="3 13">Belongs to the XPF family.</text>
</comment>
<keyword evidence="12 13" id="KW-0539">Nucleus</keyword>
<dbReference type="FunFam" id="1.10.150.110:FF:000001">
    <property type="entry name" value="Putative Crossover junction endonuclease MUS81"/>
    <property type="match status" value="1"/>
</dbReference>
<dbReference type="EMBL" id="DS985261">
    <property type="protein sequence ID" value="EDV20252.1"/>
    <property type="molecule type" value="Genomic_DNA"/>
</dbReference>
<dbReference type="KEGG" id="tad:TRIADDRAFT_61244"/>
<feature type="region of interest" description="Disordered" evidence="14">
    <location>
        <begin position="79"/>
        <end position="152"/>
    </location>
</feature>
<evidence type="ECO:0000256" key="12">
    <source>
        <dbReference type="ARBA" id="ARBA00023242"/>
    </source>
</evidence>
<feature type="compositionally biased region" description="Basic and acidic residues" evidence="14">
    <location>
        <begin position="123"/>
        <end position="139"/>
    </location>
</feature>
<dbReference type="InterPro" id="IPR010996">
    <property type="entry name" value="HHH_MUS81"/>
</dbReference>
<dbReference type="InterPro" id="IPR047416">
    <property type="entry name" value="XPF_nuclease_Mus81"/>
</dbReference>
<evidence type="ECO:0000313" key="17">
    <source>
        <dbReference type="EMBL" id="EDV20252.1"/>
    </source>
</evidence>
<dbReference type="CTD" id="6758415"/>
<dbReference type="GO" id="GO:0048257">
    <property type="term" value="F:3'-flap endonuclease activity"/>
    <property type="evidence" value="ECO:0000318"/>
    <property type="project" value="GO_Central"/>
</dbReference>
<dbReference type="OMA" id="NNFFVQQ"/>
<dbReference type="GO" id="GO:0048476">
    <property type="term" value="C:Holliday junction resolvase complex"/>
    <property type="evidence" value="ECO:0000318"/>
    <property type="project" value="GO_Central"/>
</dbReference>
<evidence type="ECO:0000256" key="3">
    <source>
        <dbReference type="ARBA" id="ARBA00010015"/>
    </source>
</evidence>
<keyword evidence="11 13" id="KW-0234">DNA repair</keyword>
<sequence length="480" mass="54996">MAEDKSANKLFLRWLREWYQDASDKDSKMRFVYKKAIKSLSSYPPPITDVHALKQLQNFGVKLCKSLGEKLQQYLDEGNTLPTHSVNPVKKATPPIPKTSAKQRPISKSNRPSKTQTKQPLKKKADTARQRRADRKTSVEPDDDNANQDLASTSSDEILFSTGIDQSSGRKHRNTARKSCPINLDDFYTSLKYWYIDENKNTVMARKKSKLIFNDAGQKLYTIKTTFSQLVSSKVKYRLDENQDQSNDSEFIIAYLHHDYASELCNPPRELCNLPRDSTYDSRAVEFGSRETTTSSRKCAFKLQPDFIYDKRKLHLGDFLWVAKDKNSDRELVIDCIVERKSMDDLGSSIKDGRYHEQKVVDDFAVWVTQSWKETAEFIAALTKSLQHMYRGKTLYCAADQCDVAYADDYLPTFEMFNKRFVKNKKMTVKEAFVKLLLPISGASPDKAFAIVNVYPTVNQNIGHALSKSIYLFFNTVATS</sequence>
<dbReference type="FunCoup" id="B3SAF8">
    <property type="interactions" value="790"/>
</dbReference>
<evidence type="ECO:0000256" key="9">
    <source>
        <dbReference type="ARBA" id="ARBA00022842"/>
    </source>
</evidence>
<keyword evidence="9 13" id="KW-0460">Magnesium</keyword>
<dbReference type="InterPro" id="IPR011335">
    <property type="entry name" value="Restrct_endonuc-II-like"/>
</dbReference>
<keyword evidence="4 13" id="KW-0540">Nuclease</keyword>
<dbReference type="GO" id="GO:0046872">
    <property type="term" value="F:metal ion binding"/>
    <property type="evidence" value="ECO:0007669"/>
    <property type="project" value="UniProtKB-UniRule"/>
</dbReference>
<keyword evidence="18" id="KW-1185">Reference proteome</keyword>
<evidence type="ECO:0000256" key="8">
    <source>
        <dbReference type="ARBA" id="ARBA00022801"/>
    </source>
</evidence>
<protein>
    <recommendedName>
        <fullName evidence="13">Crossover junction endonuclease MUS81</fullName>
        <ecNumber evidence="13">3.1.22.-</ecNumber>
    </recommendedName>
</protein>
<evidence type="ECO:0000256" key="14">
    <source>
        <dbReference type="SAM" id="MobiDB-lite"/>
    </source>
</evidence>
<dbReference type="STRING" id="10228.B3SAF8"/>
<dbReference type="RefSeq" id="XP_002117202.1">
    <property type="nucleotide sequence ID" value="XM_002117166.1"/>
</dbReference>
<evidence type="ECO:0000256" key="1">
    <source>
        <dbReference type="ARBA" id="ARBA00001946"/>
    </source>
</evidence>
<dbReference type="InterPro" id="IPR042530">
    <property type="entry name" value="EME1/EME2_C"/>
</dbReference>
<dbReference type="SUPFAM" id="SSF47802">
    <property type="entry name" value="DNA polymerase beta, N-terminal domain-like"/>
    <property type="match status" value="1"/>
</dbReference>